<keyword evidence="4" id="KW-1185">Reference proteome</keyword>
<dbReference type="Proteomes" id="UP000030993">
    <property type="component" value="Unassembled WGS sequence"/>
</dbReference>
<keyword evidence="2" id="KW-0812">Transmembrane</keyword>
<keyword evidence="2" id="KW-1133">Transmembrane helix</keyword>
<evidence type="ECO:0000313" key="3">
    <source>
        <dbReference type="EMBL" id="KHM51074.1"/>
    </source>
</evidence>
<dbReference type="eggNOG" id="COG3290">
    <property type="taxonomic scope" value="Bacteria"/>
</dbReference>
<feature type="transmembrane region" description="Helical" evidence="2">
    <location>
        <begin position="42"/>
        <end position="61"/>
    </location>
</feature>
<evidence type="ECO:0000256" key="1">
    <source>
        <dbReference type="SAM" id="Coils"/>
    </source>
</evidence>
<evidence type="ECO:0008006" key="5">
    <source>
        <dbReference type="Google" id="ProtNLM"/>
    </source>
</evidence>
<dbReference type="STRING" id="82374.NZ47_11770"/>
<protein>
    <recommendedName>
        <fullName evidence="5">SpoOB alpha-helical domain-containing protein</fullName>
    </recommendedName>
</protein>
<evidence type="ECO:0000256" key="2">
    <source>
        <dbReference type="SAM" id="Phobius"/>
    </source>
</evidence>
<organism evidence="3 4">
    <name type="scientific">Anaerovibrio lipolyticus</name>
    <dbReference type="NCBI Taxonomy" id="82374"/>
    <lineage>
        <taxon>Bacteria</taxon>
        <taxon>Bacillati</taxon>
        <taxon>Bacillota</taxon>
        <taxon>Negativicutes</taxon>
        <taxon>Selenomonadales</taxon>
        <taxon>Selenomonadaceae</taxon>
        <taxon>Anaerovibrio</taxon>
    </lineage>
</organism>
<reference evidence="3 4" key="1">
    <citation type="journal article" date="2013" name="PLoS ONE">
        <title>Identification and characterization of three novel lipases belonging to families II and V from Anaerovibrio lipolyticus 5ST.</title>
        <authorList>
            <person name="Prive F."/>
            <person name="Kaderbhai N.N."/>
            <person name="Girdwood S."/>
            <person name="Worgan H.J."/>
            <person name="Pinloche E."/>
            <person name="Scollan N.D."/>
            <person name="Huws S.A."/>
            <person name="Newbold C.J."/>
        </authorList>
    </citation>
    <scope>NUCLEOTIDE SEQUENCE [LARGE SCALE GENOMIC DNA]</scope>
    <source>
        <strain evidence="3 4">5S</strain>
    </source>
</reference>
<feature type="transmembrane region" description="Helical" evidence="2">
    <location>
        <begin position="124"/>
        <end position="143"/>
    </location>
</feature>
<keyword evidence="2" id="KW-0472">Membrane</keyword>
<accession>A0A0B2JTN4</accession>
<feature type="transmembrane region" description="Helical" evidence="2">
    <location>
        <begin position="195"/>
        <end position="213"/>
    </location>
</feature>
<proteinExistence type="predicted"/>
<name>A0A0B2JTN4_9FIRM</name>
<evidence type="ECO:0000313" key="4">
    <source>
        <dbReference type="Proteomes" id="UP000030993"/>
    </source>
</evidence>
<feature type="transmembrane region" description="Helical" evidence="2">
    <location>
        <begin position="68"/>
        <end position="87"/>
    </location>
</feature>
<sequence>MLAFSYALLVTIIQLAGAYIRYLPFSQIMERKEASALWRNMLIWSVFGLLINFSVTYSLGITMATYKLLFFFGMTPYLVISVIHIPHRLPQHLFVLGIQALYAFMLHSSSGIILTLIYSNMTAILLPLQLTLWIFLFLLIYPWGQKLFTSLLPDEQFVSDTRLRWYIAFLPISFYVGCLISISNVTFLPELSDRLSRLAIPLFFFIVYFIVHYNSSEEQQHKKLMENKERLTKQRESLKEHTKLMQENEKALSVLRHDMRHSYRLIYALLEKGDYDSIRNHIAAQKSLLEHTSENTK</sequence>
<comment type="caution">
    <text evidence="3">The sequence shown here is derived from an EMBL/GenBank/DDBJ whole genome shotgun (WGS) entry which is preliminary data.</text>
</comment>
<dbReference type="RefSeq" id="WP_039211018.1">
    <property type="nucleotide sequence ID" value="NZ_JSCE01000216.1"/>
</dbReference>
<gene>
    <name evidence="3" type="ORF">NZ47_11770</name>
</gene>
<dbReference type="AlphaFoldDB" id="A0A0B2JTN4"/>
<feature type="coiled-coil region" evidence="1">
    <location>
        <begin position="214"/>
        <end position="248"/>
    </location>
</feature>
<feature type="transmembrane region" description="Helical" evidence="2">
    <location>
        <begin position="163"/>
        <end position="183"/>
    </location>
</feature>
<keyword evidence="1" id="KW-0175">Coiled coil</keyword>
<dbReference type="EMBL" id="JSCE01000216">
    <property type="protein sequence ID" value="KHM51074.1"/>
    <property type="molecule type" value="Genomic_DNA"/>
</dbReference>
<feature type="transmembrane region" description="Helical" evidence="2">
    <location>
        <begin position="93"/>
        <end position="117"/>
    </location>
</feature>